<evidence type="ECO:0000313" key="2">
    <source>
        <dbReference type="EMBL" id="ELQ39713.1"/>
    </source>
</evidence>
<protein>
    <submittedName>
        <fullName evidence="2">Uncharacterized protein</fullName>
    </submittedName>
</protein>
<name>A0AA97PMD2_PYRO3</name>
<dbReference type="EMBL" id="JH793132">
    <property type="protein sequence ID" value="ELQ39713.1"/>
    <property type="molecule type" value="Genomic_DNA"/>
</dbReference>
<feature type="region of interest" description="Disordered" evidence="1">
    <location>
        <begin position="1"/>
        <end position="35"/>
    </location>
</feature>
<proteinExistence type="predicted"/>
<reference evidence="2" key="1">
    <citation type="journal article" date="2012" name="PLoS Genet.">
        <title>Comparative analysis of the genomes of two field isolates of the rice blast fungus Magnaporthe oryzae.</title>
        <authorList>
            <person name="Xue M."/>
            <person name="Yang J."/>
            <person name="Li Z."/>
            <person name="Hu S."/>
            <person name="Yao N."/>
            <person name="Dean R.A."/>
            <person name="Zhao W."/>
            <person name="Shen M."/>
            <person name="Zhang H."/>
            <person name="Li C."/>
            <person name="Liu L."/>
            <person name="Cao L."/>
            <person name="Xu X."/>
            <person name="Xing Y."/>
            <person name="Hsiang T."/>
            <person name="Zhang Z."/>
            <person name="Xu J.R."/>
            <person name="Peng Y.L."/>
        </authorList>
    </citation>
    <scope>NUCLEOTIDE SEQUENCE</scope>
    <source>
        <strain evidence="2">Y34</strain>
    </source>
</reference>
<dbReference type="AlphaFoldDB" id="A0AA97PMD2"/>
<sequence>MVLRGERVKKFTGSPTAPMPTDHDINGVGPSNAKP</sequence>
<accession>A0AA97PMD2</accession>
<evidence type="ECO:0000256" key="1">
    <source>
        <dbReference type="SAM" id="MobiDB-lite"/>
    </source>
</evidence>
<organism evidence="2">
    <name type="scientific">Pyricularia oryzae (strain Y34)</name>
    <name type="common">Rice blast fungus</name>
    <name type="synonym">Magnaporthe oryzae</name>
    <dbReference type="NCBI Taxonomy" id="1143189"/>
    <lineage>
        <taxon>Eukaryota</taxon>
        <taxon>Fungi</taxon>
        <taxon>Dikarya</taxon>
        <taxon>Ascomycota</taxon>
        <taxon>Pezizomycotina</taxon>
        <taxon>Sordariomycetes</taxon>
        <taxon>Sordariomycetidae</taxon>
        <taxon>Magnaporthales</taxon>
        <taxon>Pyriculariaceae</taxon>
        <taxon>Pyricularia</taxon>
    </lineage>
</organism>
<gene>
    <name evidence="2" type="ORF">OOU_Y34scaffold00487g58</name>
</gene>
<dbReference type="Proteomes" id="UP000011086">
    <property type="component" value="Unassembled WGS sequence"/>
</dbReference>